<gene>
    <name evidence="1" type="primary">PLCB4_1</name>
    <name evidence="1" type="ORF">K3G42_033463</name>
</gene>
<keyword evidence="2" id="KW-1185">Reference proteome</keyword>
<evidence type="ECO:0000313" key="2">
    <source>
        <dbReference type="Proteomes" id="UP000827872"/>
    </source>
</evidence>
<dbReference type="Proteomes" id="UP000827872">
    <property type="component" value="Linkage Group LG01"/>
</dbReference>
<accession>A0ACB8GEB0</accession>
<reference evidence="1" key="1">
    <citation type="submission" date="2021-08" db="EMBL/GenBank/DDBJ databases">
        <title>The first chromosome-level gecko genome reveals the dynamic sex chromosomes of Neotropical dwarf geckos (Sphaerodactylidae: Sphaerodactylus).</title>
        <authorList>
            <person name="Pinto B.J."/>
            <person name="Keating S.E."/>
            <person name="Gamble T."/>
        </authorList>
    </citation>
    <scope>NUCLEOTIDE SEQUENCE</scope>
    <source>
        <strain evidence="1">TG3544</strain>
    </source>
</reference>
<sequence>MMGMPPISLRISAGRDSPFADSETFTSAFVASHTKEGFKRIEEPYEFNWQKRFHPFFKEGAMFDRYEEVLEWNPAVVEKAGDHPLETVGESSVFEPNCLFKVDEFGFFLTWKSEGKEGQVLECSLINSIRFGAVPKDSKILAVLEAVGKTENELEGRIVCVCSGTDLVNISFTYMVAESTEDAKYSLLKLGMAVQGLSQHAARDPVAEDAKN</sequence>
<protein>
    <submittedName>
        <fullName evidence="1">1-phosphatidylinositol 4,5-bisphosphate phosphodiesterase beta-4</fullName>
    </submittedName>
</protein>
<name>A0ACB8GEB0_9SAUR</name>
<evidence type="ECO:0000313" key="1">
    <source>
        <dbReference type="EMBL" id="KAH8017988.1"/>
    </source>
</evidence>
<proteinExistence type="predicted"/>
<dbReference type="EMBL" id="CM037614">
    <property type="protein sequence ID" value="KAH8017988.1"/>
    <property type="molecule type" value="Genomic_DNA"/>
</dbReference>
<organism evidence="1 2">
    <name type="scientific">Sphaerodactylus townsendi</name>
    <dbReference type="NCBI Taxonomy" id="933632"/>
    <lineage>
        <taxon>Eukaryota</taxon>
        <taxon>Metazoa</taxon>
        <taxon>Chordata</taxon>
        <taxon>Craniata</taxon>
        <taxon>Vertebrata</taxon>
        <taxon>Euteleostomi</taxon>
        <taxon>Lepidosauria</taxon>
        <taxon>Squamata</taxon>
        <taxon>Bifurcata</taxon>
        <taxon>Gekkota</taxon>
        <taxon>Sphaerodactylidae</taxon>
        <taxon>Sphaerodactylus</taxon>
    </lineage>
</organism>
<comment type="caution">
    <text evidence="1">The sequence shown here is derived from an EMBL/GenBank/DDBJ whole genome shotgun (WGS) entry which is preliminary data.</text>
</comment>